<reference evidence="2 3" key="1">
    <citation type="submission" date="2018-05" db="EMBL/GenBank/DDBJ databases">
        <title>Streptomyces venezuelae.</title>
        <authorList>
            <person name="Kim W."/>
            <person name="Lee N."/>
            <person name="Cho B.-K."/>
        </authorList>
    </citation>
    <scope>NUCLEOTIDE SEQUENCE [LARGE SCALE GENOMIC DNA]</scope>
    <source>
        <strain evidence="2 3">ATCC 14584</strain>
    </source>
</reference>
<dbReference type="AlphaFoldDB" id="A0A5P2C0P6"/>
<dbReference type="SUPFAM" id="SSF47413">
    <property type="entry name" value="lambda repressor-like DNA-binding domains"/>
    <property type="match status" value="1"/>
</dbReference>
<organism evidence="2 3">
    <name type="scientific">Streptomyces venezuelae</name>
    <dbReference type="NCBI Taxonomy" id="54571"/>
    <lineage>
        <taxon>Bacteria</taxon>
        <taxon>Bacillati</taxon>
        <taxon>Actinomycetota</taxon>
        <taxon>Actinomycetes</taxon>
        <taxon>Kitasatosporales</taxon>
        <taxon>Streptomycetaceae</taxon>
        <taxon>Streptomyces</taxon>
    </lineage>
</organism>
<dbReference type="EMBL" id="CP029192">
    <property type="protein sequence ID" value="QES36345.1"/>
    <property type="molecule type" value="Genomic_DNA"/>
</dbReference>
<dbReference type="CDD" id="cd00093">
    <property type="entry name" value="HTH_XRE"/>
    <property type="match status" value="1"/>
</dbReference>
<gene>
    <name evidence="2" type="ORF">DEJ48_25700</name>
</gene>
<name>A0A5P2C0P6_STRVZ</name>
<dbReference type="Gene3D" id="1.10.260.40">
    <property type="entry name" value="lambda repressor-like DNA-binding domains"/>
    <property type="match status" value="1"/>
</dbReference>
<feature type="domain" description="HTH cro/C1-type" evidence="1">
    <location>
        <begin position="8"/>
        <end position="64"/>
    </location>
</feature>
<sequence length="383" mass="41681">MIDFGDQVRKALRGRGMSLRGAAKELHYDVAYLSRVISGKQAPSGELVQAVNELLGLSLTTEDACPHDDEMDAWELVRRVQASDVGPATLSRLERTFDDLAMAYPRSEPGDLLRGVRRHSAYVVQLLGAKKTLAEHRRLLVVGGWLSLLGATLHIDLKQEGAATARLQTAAALAREAGVPEIEAWCFETDAWRVLTEGDHVRALELSRVAQTAAPPRSSALIQATAQEGRAQARLGNSRETYSAVERVQAFSAASGTPESPEHHYRYDPGKALSYTATTLAWLGEAAAEPYAREVIKRLSPSDDVACWPRRVASANIDLGLVLVAEGRMDEACDSVQKAILSGKVVPSNHWRALEVVQAVESRALPEAAELREAYQGLTAMEQ</sequence>
<evidence type="ECO:0000313" key="3">
    <source>
        <dbReference type="Proteomes" id="UP000322927"/>
    </source>
</evidence>
<accession>A0A5P2C0P6</accession>
<evidence type="ECO:0000313" key="2">
    <source>
        <dbReference type="EMBL" id="QES36345.1"/>
    </source>
</evidence>
<dbReference type="GO" id="GO:0003677">
    <property type="term" value="F:DNA binding"/>
    <property type="evidence" value="ECO:0007669"/>
    <property type="project" value="InterPro"/>
</dbReference>
<dbReference type="OrthoDB" id="3831424at2"/>
<proteinExistence type="predicted"/>
<dbReference type="InterPro" id="IPR001387">
    <property type="entry name" value="Cro/C1-type_HTH"/>
</dbReference>
<protein>
    <submittedName>
        <fullName evidence="2">Transcriptional regulator</fullName>
    </submittedName>
</protein>
<dbReference type="InterPro" id="IPR010982">
    <property type="entry name" value="Lambda_DNA-bd_dom_sf"/>
</dbReference>
<dbReference type="Proteomes" id="UP000322927">
    <property type="component" value="Chromosome"/>
</dbReference>
<dbReference type="PROSITE" id="PS50943">
    <property type="entry name" value="HTH_CROC1"/>
    <property type="match status" value="1"/>
</dbReference>
<dbReference type="SMART" id="SM00530">
    <property type="entry name" value="HTH_XRE"/>
    <property type="match status" value="1"/>
</dbReference>
<dbReference type="Pfam" id="PF01381">
    <property type="entry name" value="HTH_3"/>
    <property type="match status" value="1"/>
</dbReference>
<dbReference type="RefSeq" id="WP_150218621.1">
    <property type="nucleotide sequence ID" value="NZ_CP029192.1"/>
</dbReference>
<evidence type="ECO:0000259" key="1">
    <source>
        <dbReference type="PROSITE" id="PS50943"/>
    </source>
</evidence>